<feature type="region of interest" description="Disordered" evidence="1">
    <location>
        <begin position="1"/>
        <end position="40"/>
    </location>
</feature>
<feature type="compositionally biased region" description="Low complexity" evidence="1">
    <location>
        <begin position="317"/>
        <end position="334"/>
    </location>
</feature>
<dbReference type="Pfam" id="PF10444">
    <property type="entry name" value="Nbl1_Borealin_N"/>
    <property type="match status" value="1"/>
</dbReference>
<evidence type="ECO:0000256" key="1">
    <source>
        <dbReference type="SAM" id="MobiDB-lite"/>
    </source>
</evidence>
<feature type="domain" description="Borealin N-terminal" evidence="2">
    <location>
        <begin position="48"/>
        <end position="91"/>
    </location>
</feature>
<sequence length="349" mass="37395">MAVVYAEQGDDATRSPTRTSIRNRTMTPSPRKNGAFHMQPTTPRYNMITERARRLRAQYNLQAQSLRTRVEIRLNRIPMSLQKLTMAELVKRHVQQQERSAQIAAKIAAGMTKSTAAPVARPGMKAVPSLAAPTQTTRRFKRTSNAMLGGDKENDNGSSDPMEYPKKRARAVPANASENGPVLSPTSSNSRLVPRSWQQSPTKTSPIKVPVSRAASPVKTSRANLLSNMVEKAKTTRAAMTRKATTASVTSTVSSTASTTASSRTKRKAASKQAAAPATRITRRTSGDSNSSSSTVVKKTSSRPGTAMSKSSTTSRGKAASGTATKKTAASKASAPKDAPRRVLRSRAA</sequence>
<evidence type="ECO:0000313" key="4">
    <source>
        <dbReference type="Proteomes" id="UP001583280"/>
    </source>
</evidence>
<gene>
    <name evidence="3" type="ORF">Cpir12675_004045</name>
</gene>
<evidence type="ECO:0000259" key="2">
    <source>
        <dbReference type="Pfam" id="PF10444"/>
    </source>
</evidence>
<feature type="compositionally biased region" description="Polar residues" evidence="1">
    <location>
        <begin position="14"/>
        <end position="30"/>
    </location>
</feature>
<feature type="region of interest" description="Disordered" evidence="1">
    <location>
        <begin position="142"/>
        <end position="219"/>
    </location>
</feature>
<comment type="caution">
    <text evidence="3">The sequence shown here is derived from an EMBL/GenBank/DDBJ whole genome shotgun (WGS) entry which is preliminary data.</text>
</comment>
<feature type="compositionally biased region" description="Polar residues" evidence="1">
    <location>
        <begin position="184"/>
        <end position="205"/>
    </location>
</feature>
<proteinExistence type="predicted"/>
<accession>A0ABR3YZX8</accession>
<protein>
    <recommendedName>
        <fullName evidence="2">Borealin N-terminal domain-containing protein</fullName>
    </recommendedName>
</protein>
<feature type="compositionally biased region" description="Low complexity" evidence="1">
    <location>
        <begin position="236"/>
        <end position="263"/>
    </location>
</feature>
<organism evidence="3 4">
    <name type="scientific">Ceratocystis pirilliformis</name>
    <dbReference type="NCBI Taxonomy" id="259994"/>
    <lineage>
        <taxon>Eukaryota</taxon>
        <taxon>Fungi</taxon>
        <taxon>Dikarya</taxon>
        <taxon>Ascomycota</taxon>
        <taxon>Pezizomycotina</taxon>
        <taxon>Sordariomycetes</taxon>
        <taxon>Hypocreomycetidae</taxon>
        <taxon>Microascales</taxon>
        <taxon>Ceratocystidaceae</taxon>
        <taxon>Ceratocystis</taxon>
    </lineage>
</organism>
<evidence type="ECO:0000313" key="3">
    <source>
        <dbReference type="EMBL" id="KAL1893615.1"/>
    </source>
</evidence>
<name>A0ABR3YZX8_9PEZI</name>
<dbReference type="InterPro" id="IPR018851">
    <property type="entry name" value="Borealin_N"/>
</dbReference>
<feature type="compositionally biased region" description="Low complexity" evidence="1">
    <location>
        <begin position="271"/>
        <end position="280"/>
    </location>
</feature>
<dbReference type="Proteomes" id="UP001583280">
    <property type="component" value="Unassembled WGS sequence"/>
</dbReference>
<feature type="region of interest" description="Disordered" evidence="1">
    <location>
        <begin position="235"/>
        <end position="349"/>
    </location>
</feature>
<keyword evidence="4" id="KW-1185">Reference proteome</keyword>
<dbReference type="EMBL" id="JAWDJO010000107">
    <property type="protein sequence ID" value="KAL1893615.1"/>
    <property type="molecule type" value="Genomic_DNA"/>
</dbReference>
<reference evidence="3 4" key="1">
    <citation type="journal article" date="2024" name="IMA Fungus">
        <title>IMA Genome - F19 : A genome assembly and annotation guide to empower mycologists, including annotated draft genome sequences of Ceratocystis pirilliformis, Diaporthe australafricana, Fusarium ophioides, Paecilomyces lecythidis, and Sporothrix stenoceras.</title>
        <authorList>
            <person name="Aylward J."/>
            <person name="Wilson A.M."/>
            <person name="Visagie C.M."/>
            <person name="Spraker J."/>
            <person name="Barnes I."/>
            <person name="Buitendag C."/>
            <person name="Ceriani C."/>
            <person name="Del Mar Angel L."/>
            <person name="du Plessis D."/>
            <person name="Fuchs T."/>
            <person name="Gasser K."/>
            <person name="Kramer D."/>
            <person name="Li W."/>
            <person name="Munsamy K."/>
            <person name="Piso A."/>
            <person name="Price J.L."/>
            <person name="Sonnekus B."/>
            <person name="Thomas C."/>
            <person name="van der Nest A."/>
            <person name="van Dijk A."/>
            <person name="van Heerden A."/>
            <person name="van Vuuren N."/>
            <person name="Yilmaz N."/>
            <person name="Duong T.A."/>
            <person name="van der Merwe N.A."/>
            <person name="Wingfield M.J."/>
            <person name="Wingfield B.D."/>
        </authorList>
    </citation>
    <scope>NUCLEOTIDE SEQUENCE [LARGE SCALE GENOMIC DNA]</scope>
    <source>
        <strain evidence="3 4">CMW 12675</strain>
    </source>
</reference>